<evidence type="ECO:0000256" key="5">
    <source>
        <dbReference type="SAM" id="Coils"/>
    </source>
</evidence>
<dbReference type="Gene3D" id="3.30.40.10">
    <property type="entry name" value="Zinc/RING finger domain, C3HC4 (zinc finger)"/>
    <property type="match status" value="1"/>
</dbReference>
<evidence type="ECO:0000256" key="1">
    <source>
        <dbReference type="ARBA" id="ARBA00022723"/>
    </source>
</evidence>
<dbReference type="PROSITE" id="PS50089">
    <property type="entry name" value="ZF_RING_2"/>
    <property type="match status" value="1"/>
</dbReference>
<keyword evidence="1" id="KW-0479">Metal-binding</keyword>
<protein>
    <recommendedName>
        <fullName evidence="6">RING-type domain-containing protein</fullName>
    </recommendedName>
</protein>
<accession>A0A7M5XHS4</accession>
<dbReference type="EnsemblMetazoa" id="CLYHEMT022116.1">
    <property type="protein sequence ID" value="CLYHEMP022116.1"/>
    <property type="gene ID" value="CLYHEMG022116"/>
</dbReference>
<dbReference type="PROSITE" id="PS00518">
    <property type="entry name" value="ZF_RING_1"/>
    <property type="match status" value="1"/>
</dbReference>
<dbReference type="GO" id="GO:0008270">
    <property type="term" value="F:zinc ion binding"/>
    <property type="evidence" value="ECO:0007669"/>
    <property type="project" value="UniProtKB-KW"/>
</dbReference>
<feature type="coiled-coil region" evidence="5">
    <location>
        <begin position="227"/>
        <end position="268"/>
    </location>
</feature>
<reference evidence="7" key="1">
    <citation type="submission" date="2021-01" db="UniProtKB">
        <authorList>
            <consortium name="EnsemblMetazoa"/>
        </authorList>
    </citation>
    <scope>IDENTIFICATION</scope>
</reference>
<dbReference type="SMART" id="SM00184">
    <property type="entry name" value="RING"/>
    <property type="match status" value="1"/>
</dbReference>
<dbReference type="Proteomes" id="UP000594262">
    <property type="component" value="Unplaced"/>
</dbReference>
<sequence>MATSKEQIHQEEEHVRVRNELDVDPSKCSICLFPLPKFSNSNKCKQCLEKIEAIPTGFQFEVAGTERKEFECPICLCIIRNATELPCEHLMCKDCLEHYEKGQIDKSEREGREKAEFSCSVCMTPYQVKEKTPVRSTDRMIQTTLPIKCLQKNCVWTGCIMDYEEHQNRHCNFVVIRCPYYDLGCLTQMERAKLPVHNQAKRPIHDSLLLTAVSAFTIERKGFKLKMDEQNRKIESLQGLYETTIKRCENLEKDNLQLKQRVQRQDEAIRDIKSSLFEMQGNVDSSSDLDSLKKDLGNQSKEVKNLKTFAEQTSRLHKTFSHPDIQDVFTYLLPDQYEANNEIKQWKLLTEEVTAKPIDQDCEYLKTLKDSIVRYQGTIYPAKWKTRLTKWRKYIDYGVNVCCYVKLFLYKNSRKFSLKVFKTTDEFDRTVAKSNKWCKHSNDTASYFDWKQLILYVAIFAKDFEDAYIVNWEDVNDTKSVATDGRIVPVEEAFVSNGYIIFSIL</sequence>
<dbReference type="SUPFAM" id="SSF49599">
    <property type="entry name" value="TRAF domain-like"/>
    <property type="match status" value="1"/>
</dbReference>
<dbReference type="InterPro" id="IPR017907">
    <property type="entry name" value="Znf_RING_CS"/>
</dbReference>
<dbReference type="InterPro" id="IPR001841">
    <property type="entry name" value="Znf_RING"/>
</dbReference>
<name>A0A7M5XHS4_9CNID</name>
<evidence type="ECO:0000256" key="4">
    <source>
        <dbReference type="PROSITE-ProRule" id="PRU00175"/>
    </source>
</evidence>
<dbReference type="InterPro" id="IPR013083">
    <property type="entry name" value="Znf_RING/FYVE/PHD"/>
</dbReference>
<feature type="domain" description="RING-type" evidence="6">
    <location>
        <begin position="72"/>
        <end position="122"/>
    </location>
</feature>
<organism evidence="7 8">
    <name type="scientific">Clytia hemisphaerica</name>
    <dbReference type="NCBI Taxonomy" id="252671"/>
    <lineage>
        <taxon>Eukaryota</taxon>
        <taxon>Metazoa</taxon>
        <taxon>Cnidaria</taxon>
        <taxon>Hydrozoa</taxon>
        <taxon>Hydroidolina</taxon>
        <taxon>Leptothecata</taxon>
        <taxon>Obeliida</taxon>
        <taxon>Clytiidae</taxon>
        <taxon>Clytia</taxon>
    </lineage>
</organism>
<dbReference type="SUPFAM" id="SSF57850">
    <property type="entry name" value="RING/U-box"/>
    <property type="match status" value="1"/>
</dbReference>
<dbReference type="AlphaFoldDB" id="A0A7M5XHS4"/>
<evidence type="ECO:0000259" key="6">
    <source>
        <dbReference type="PROSITE" id="PS50089"/>
    </source>
</evidence>
<evidence type="ECO:0000313" key="7">
    <source>
        <dbReference type="EnsemblMetazoa" id="CLYHEMP022116.1"/>
    </source>
</evidence>
<dbReference type="GeneID" id="136809830"/>
<dbReference type="InterPro" id="IPR018957">
    <property type="entry name" value="Znf_C3HC4_RING-type"/>
</dbReference>
<keyword evidence="3" id="KW-0862">Zinc</keyword>
<evidence type="ECO:0000256" key="2">
    <source>
        <dbReference type="ARBA" id="ARBA00022771"/>
    </source>
</evidence>
<keyword evidence="8" id="KW-1185">Reference proteome</keyword>
<evidence type="ECO:0000313" key="8">
    <source>
        <dbReference type="Proteomes" id="UP000594262"/>
    </source>
</evidence>
<evidence type="ECO:0000256" key="3">
    <source>
        <dbReference type="ARBA" id="ARBA00022833"/>
    </source>
</evidence>
<keyword evidence="5" id="KW-0175">Coiled coil</keyword>
<proteinExistence type="predicted"/>
<keyword evidence="2 4" id="KW-0863">Zinc-finger</keyword>
<dbReference type="Pfam" id="PF00097">
    <property type="entry name" value="zf-C3HC4"/>
    <property type="match status" value="1"/>
</dbReference>
<dbReference type="RefSeq" id="XP_066922484.1">
    <property type="nucleotide sequence ID" value="XM_067066383.1"/>
</dbReference>